<dbReference type="Proteomes" id="UP000694251">
    <property type="component" value="Chromosome 2"/>
</dbReference>
<dbReference type="InterPro" id="IPR044730">
    <property type="entry name" value="RNase_H-like_dom_plant"/>
</dbReference>
<comment type="caution">
    <text evidence="3">The sequence shown here is derived from an EMBL/GenBank/DDBJ whole genome shotgun (WGS) entry which is preliminary data.</text>
</comment>
<dbReference type="PANTHER" id="PTHR34146:SF3">
    <property type="entry name" value="POLYNUCLEOTIDYL TRANSFERASE, RIBONUCLEASE H-LIKE SUPERFAMILY PROTEIN"/>
    <property type="match status" value="1"/>
</dbReference>
<proteinExistence type="predicted"/>
<dbReference type="EMBL" id="JAEFBJ010000002">
    <property type="protein sequence ID" value="KAG7640750.1"/>
    <property type="molecule type" value="Genomic_DNA"/>
</dbReference>
<sequence>MGEPEELAEGLAEGHVEGCADGHSEGRADGLATEATRTWHARLGHVSFGVMIKMLEKNLKKMMSWRISLKTTTRRSLVNKLMLKVRDVNLHRGGHSSMEESSQEEEEEGAEKEALLWQEAQIELHVESHSHLNFGARSRVRDISQDSNYSGFRCFGDGSWKESDQFSGLGWCGTSSSGESPTVGAANIHRSLCPLHTEVEALLWAMKCMIGADNQEVAFFTDCSDLVKMVSSPTEWPAFTVYLEELQSDKDEFTNFSLSLISRSANVKVDNLARKIRTE</sequence>
<reference evidence="3 4" key="1">
    <citation type="submission" date="2020-12" db="EMBL/GenBank/DDBJ databases">
        <title>Concerted genomic and epigenomic changes stabilize Arabidopsis allopolyploids.</title>
        <authorList>
            <person name="Chen Z."/>
        </authorList>
    </citation>
    <scope>NUCLEOTIDE SEQUENCE [LARGE SCALE GENOMIC DNA]</scope>
    <source>
        <strain evidence="3">As9502</strain>
        <tissue evidence="3">Leaf</tissue>
    </source>
</reference>
<feature type="compositionally biased region" description="Acidic residues" evidence="1">
    <location>
        <begin position="101"/>
        <end position="110"/>
    </location>
</feature>
<dbReference type="PANTHER" id="PTHR34146">
    <property type="entry name" value="POLYNUCLEOTIDYL TRANSFERASE, RIBONUCLEASE H-LIKE SUPERFAMILY PROTEIN-RELATED"/>
    <property type="match status" value="1"/>
</dbReference>
<gene>
    <name evidence="3" type="ORF">ISN44_As02g007350</name>
</gene>
<dbReference type="GO" id="GO:0003676">
    <property type="term" value="F:nucleic acid binding"/>
    <property type="evidence" value="ECO:0007669"/>
    <property type="project" value="InterPro"/>
</dbReference>
<evidence type="ECO:0000259" key="2">
    <source>
        <dbReference type="Pfam" id="PF13456"/>
    </source>
</evidence>
<evidence type="ECO:0000256" key="1">
    <source>
        <dbReference type="SAM" id="MobiDB-lite"/>
    </source>
</evidence>
<feature type="domain" description="RNase H type-1" evidence="2">
    <location>
        <begin position="157"/>
        <end position="275"/>
    </location>
</feature>
<name>A0A8T2G1X6_ARASU</name>
<dbReference type="AlphaFoldDB" id="A0A8T2G1X6"/>
<dbReference type="CDD" id="cd06222">
    <property type="entry name" value="RNase_H_like"/>
    <property type="match status" value="1"/>
</dbReference>
<evidence type="ECO:0000313" key="4">
    <source>
        <dbReference type="Proteomes" id="UP000694251"/>
    </source>
</evidence>
<dbReference type="GO" id="GO:0004523">
    <property type="term" value="F:RNA-DNA hybrid ribonuclease activity"/>
    <property type="evidence" value="ECO:0007669"/>
    <property type="project" value="InterPro"/>
</dbReference>
<protein>
    <submittedName>
        <fullName evidence="3">Ribonuclease H domain</fullName>
    </submittedName>
</protein>
<evidence type="ECO:0000313" key="3">
    <source>
        <dbReference type="EMBL" id="KAG7640750.1"/>
    </source>
</evidence>
<keyword evidence="4" id="KW-1185">Reference proteome</keyword>
<accession>A0A8T2G1X6</accession>
<dbReference type="InterPro" id="IPR002156">
    <property type="entry name" value="RNaseH_domain"/>
</dbReference>
<feature type="region of interest" description="Disordered" evidence="1">
    <location>
        <begin position="92"/>
        <end position="111"/>
    </location>
</feature>
<organism evidence="3 4">
    <name type="scientific">Arabidopsis suecica</name>
    <name type="common">Swedish thale-cress</name>
    <name type="synonym">Cardaminopsis suecica</name>
    <dbReference type="NCBI Taxonomy" id="45249"/>
    <lineage>
        <taxon>Eukaryota</taxon>
        <taxon>Viridiplantae</taxon>
        <taxon>Streptophyta</taxon>
        <taxon>Embryophyta</taxon>
        <taxon>Tracheophyta</taxon>
        <taxon>Spermatophyta</taxon>
        <taxon>Magnoliopsida</taxon>
        <taxon>eudicotyledons</taxon>
        <taxon>Gunneridae</taxon>
        <taxon>Pentapetalae</taxon>
        <taxon>rosids</taxon>
        <taxon>malvids</taxon>
        <taxon>Brassicales</taxon>
        <taxon>Brassicaceae</taxon>
        <taxon>Camelineae</taxon>
        <taxon>Arabidopsis</taxon>
    </lineage>
</organism>
<dbReference type="OrthoDB" id="1113854at2759"/>
<dbReference type="Pfam" id="PF13456">
    <property type="entry name" value="RVT_3"/>
    <property type="match status" value="1"/>
</dbReference>